<dbReference type="InterPro" id="IPR045861">
    <property type="entry name" value="CorA_cytoplasmic_dom"/>
</dbReference>
<evidence type="ECO:0000256" key="1">
    <source>
        <dbReference type="ARBA" id="ARBA00004141"/>
    </source>
</evidence>
<name>A0A1L8MQ41_9STRE</name>
<dbReference type="Gene3D" id="3.30.460.20">
    <property type="entry name" value="CorA soluble domain-like"/>
    <property type="match status" value="1"/>
</dbReference>
<evidence type="ECO:0000256" key="3">
    <source>
        <dbReference type="ARBA" id="ARBA00022692"/>
    </source>
</evidence>
<dbReference type="PANTHER" id="PTHR47891:SF1">
    <property type="entry name" value="CORA-MAGNESIUM AND COBALT TRANSPORTER"/>
    <property type="match status" value="1"/>
</dbReference>
<keyword evidence="5 6" id="KW-0472">Membrane</keyword>
<evidence type="ECO:0000313" key="8">
    <source>
        <dbReference type="Proteomes" id="UP000182015"/>
    </source>
</evidence>
<dbReference type="OrthoDB" id="9803416at2"/>
<dbReference type="Pfam" id="PF01544">
    <property type="entry name" value="CorA"/>
    <property type="match status" value="1"/>
</dbReference>
<dbReference type="RefSeq" id="WP_071793554.1">
    <property type="nucleotide sequence ID" value="NZ_LZDD01000001.1"/>
</dbReference>
<dbReference type="Proteomes" id="UP000182015">
    <property type="component" value="Unassembled WGS sequence"/>
</dbReference>
<dbReference type="PANTHER" id="PTHR47891">
    <property type="entry name" value="TRANSPORTER-RELATED"/>
    <property type="match status" value="1"/>
</dbReference>
<keyword evidence="8" id="KW-1185">Reference proteome</keyword>
<comment type="caution">
    <text evidence="7">The sequence shown here is derived from an EMBL/GenBank/DDBJ whole genome shotgun (WGS) entry which is preliminary data.</text>
</comment>
<organism evidence="7 8">
    <name type="scientific">Streptococcus bovimastitidis</name>
    <dbReference type="NCBI Taxonomy" id="1856638"/>
    <lineage>
        <taxon>Bacteria</taxon>
        <taxon>Bacillati</taxon>
        <taxon>Bacillota</taxon>
        <taxon>Bacilli</taxon>
        <taxon>Lactobacillales</taxon>
        <taxon>Streptococcaceae</taxon>
        <taxon>Streptococcus</taxon>
    </lineage>
</organism>
<comment type="subcellular location">
    <subcellularLocation>
        <location evidence="1">Membrane</location>
        <topology evidence="1">Multi-pass membrane protein</topology>
    </subcellularLocation>
</comment>
<dbReference type="SUPFAM" id="SSF144083">
    <property type="entry name" value="Magnesium transport protein CorA, transmembrane region"/>
    <property type="match status" value="1"/>
</dbReference>
<dbReference type="AlphaFoldDB" id="A0A1L8MQ41"/>
<dbReference type="InterPro" id="IPR047199">
    <property type="entry name" value="CorA-like"/>
</dbReference>
<evidence type="ECO:0000256" key="4">
    <source>
        <dbReference type="ARBA" id="ARBA00022989"/>
    </source>
</evidence>
<dbReference type="InterPro" id="IPR002523">
    <property type="entry name" value="MgTranspt_CorA/ZnTranspt_ZntB"/>
</dbReference>
<feature type="transmembrane region" description="Helical" evidence="6">
    <location>
        <begin position="274"/>
        <end position="295"/>
    </location>
</feature>
<proteinExistence type="inferred from homology"/>
<dbReference type="GO" id="GO:0016020">
    <property type="term" value="C:membrane"/>
    <property type="evidence" value="ECO:0007669"/>
    <property type="project" value="UniProtKB-SubCell"/>
</dbReference>
<evidence type="ECO:0000256" key="2">
    <source>
        <dbReference type="ARBA" id="ARBA00009765"/>
    </source>
</evidence>
<dbReference type="InterPro" id="IPR045863">
    <property type="entry name" value="CorA_TM1_TM2"/>
</dbReference>
<evidence type="ECO:0000256" key="5">
    <source>
        <dbReference type="ARBA" id="ARBA00023136"/>
    </source>
</evidence>
<accession>A0A1L8MQ41</accession>
<keyword evidence="4 6" id="KW-1133">Transmembrane helix</keyword>
<dbReference type="CDD" id="cd12827">
    <property type="entry name" value="EcCorA_ZntB-like_u2"/>
    <property type="match status" value="1"/>
</dbReference>
<reference evidence="8" key="1">
    <citation type="submission" date="2016-06" db="EMBL/GenBank/DDBJ databases">
        <authorList>
            <person name="de Vries S.P.W."/>
            <person name="Hadjirin N.F."/>
            <person name="Lay E.M."/>
            <person name="Zadoks R.N."/>
            <person name="Peacock S.J."/>
            <person name="Parkhill J."/>
            <person name="Grant A.J."/>
            <person name="Mcdougall S."/>
            <person name="Holmes M.A."/>
        </authorList>
    </citation>
    <scope>NUCLEOTIDE SEQUENCE [LARGE SCALE GENOMIC DNA]</scope>
    <source>
        <strain evidence="8">NZ1587</strain>
    </source>
</reference>
<keyword evidence="3 6" id="KW-0812">Transmembrane</keyword>
<gene>
    <name evidence="7" type="ORF">A9Q68_04750</name>
</gene>
<evidence type="ECO:0000313" key="7">
    <source>
        <dbReference type="EMBL" id="OJF72857.1"/>
    </source>
</evidence>
<dbReference type="SUPFAM" id="SSF143865">
    <property type="entry name" value="CorA soluble domain-like"/>
    <property type="match status" value="1"/>
</dbReference>
<evidence type="ECO:0000256" key="6">
    <source>
        <dbReference type="SAM" id="Phobius"/>
    </source>
</evidence>
<dbReference type="EMBL" id="LZDD01000001">
    <property type="protein sequence ID" value="OJF72857.1"/>
    <property type="molecule type" value="Genomic_DNA"/>
</dbReference>
<feature type="transmembrane region" description="Helical" evidence="6">
    <location>
        <begin position="242"/>
        <end position="262"/>
    </location>
</feature>
<sequence length="304" mass="35120">MKEVKKPQFTTYMANADNAKDLLYLKHELGIDSEILTYAADKNELSHLEYDRVDKTLLLIYNVLDVSKQDYYYQTVPITFFVFDDNLITIYKDKSAYIIKQMETILEKNGSISLYKFLFTVLYLISKNYFPTVDHLNVERNRLNNLLRERTSKKELLQLSDLETGLVYIVSASKQNVLLIEQLKSHLLYLDLDDAEEEQLDDALIEARQLVEMAQLSAQVLAQLEGTYNNVLNNELNDTMKILTLLSILLTIPSIVTGFFGINVPLPSFLTQSPLGWLMVIGISAILWFVMAFILKLMMKYNRK</sequence>
<dbReference type="GO" id="GO:0046873">
    <property type="term" value="F:metal ion transmembrane transporter activity"/>
    <property type="evidence" value="ECO:0007669"/>
    <property type="project" value="InterPro"/>
</dbReference>
<comment type="similarity">
    <text evidence="2">Belongs to the CorA metal ion transporter (MIT) (TC 1.A.35) family.</text>
</comment>
<dbReference type="Gene3D" id="1.20.58.340">
    <property type="entry name" value="Magnesium transport protein CorA, transmembrane region"/>
    <property type="match status" value="2"/>
</dbReference>
<protein>
    <submittedName>
        <fullName evidence="7">Magnesium transporter CorA</fullName>
    </submittedName>
</protein>